<gene>
    <name evidence="6" type="ORF">GIR22_23560</name>
</gene>
<keyword evidence="4" id="KW-0804">Transcription</keyword>
<dbReference type="EMBL" id="WLYI01000044">
    <property type="protein sequence ID" value="MTD22110.1"/>
    <property type="molecule type" value="Genomic_DNA"/>
</dbReference>
<proteinExistence type="inferred from homology"/>
<dbReference type="SUPFAM" id="SSF46785">
    <property type="entry name" value="Winged helix' DNA-binding domain"/>
    <property type="match status" value="1"/>
</dbReference>
<evidence type="ECO:0000259" key="5">
    <source>
        <dbReference type="PROSITE" id="PS50931"/>
    </source>
</evidence>
<accession>A0A7X2V1E6</accession>
<evidence type="ECO:0000256" key="2">
    <source>
        <dbReference type="ARBA" id="ARBA00023015"/>
    </source>
</evidence>
<dbReference type="Pfam" id="PF03466">
    <property type="entry name" value="LysR_substrate"/>
    <property type="match status" value="1"/>
</dbReference>
<evidence type="ECO:0000313" key="6">
    <source>
        <dbReference type="EMBL" id="MTD22110.1"/>
    </source>
</evidence>
<dbReference type="Gene3D" id="3.40.190.290">
    <property type="match status" value="1"/>
</dbReference>
<comment type="caution">
    <text evidence="6">The sequence shown here is derived from an EMBL/GenBank/DDBJ whole genome shotgun (WGS) entry which is preliminary data.</text>
</comment>
<dbReference type="InterPro" id="IPR036390">
    <property type="entry name" value="WH_DNA-bd_sf"/>
</dbReference>
<dbReference type="AlphaFoldDB" id="A0A7X2V1E6"/>
<dbReference type="FunFam" id="1.10.10.10:FF:000001">
    <property type="entry name" value="LysR family transcriptional regulator"/>
    <property type="match status" value="1"/>
</dbReference>
<feature type="domain" description="HTH lysR-type" evidence="5">
    <location>
        <begin position="1"/>
        <end position="58"/>
    </location>
</feature>
<dbReference type="Gene3D" id="1.10.10.10">
    <property type="entry name" value="Winged helix-like DNA-binding domain superfamily/Winged helix DNA-binding domain"/>
    <property type="match status" value="1"/>
</dbReference>
<dbReference type="InterPro" id="IPR036388">
    <property type="entry name" value="WH-like_DNA-bd_sf"/>
</dbReference>
<sequence length="302" mass="33684">MDIRQLNYFVNVVEKGSISRAAVFLHIAQPALSRQITGLEIELKQRLLVRNGRGVTPTLAGERLLNHARTILQVFERASEDMENARLGREGSLAIGMPSSLSAAIATKLISTLSAQLPEAKVHILNGRSTQIQEWILSGRVDMAVLFDAPNSPMLETHELFEEKLHLYEQLPGKAENEIGPDIPLSELAEHSLIITSRPNRVRELLENALSRNGRKLLLDSEIDSLDTTFVQVRAGKGKTVATLRSLRTVGTADQGMRLRKIVEPEIGLKVQIVLRARRLNNRLHDAAFRLLHDLCMNILKP</sequence>
<dbReference type="InterPro" id="IPR050950">
    <property type="entry name" value="HTH-type_LysR_regulators"/>
</dbReference>
<dbReference type="GO" id="GO:0003700">
    <property type="term" value="F:DNA-binding transcription factor activity"/>
    <property type="evidence" value="ECO:0007669"/>
    <property type="project" value="InterPro"/>
</dbReference>
<evidence type="ECO:0000256" key="1">
    <source>
        <dbReference type="ARBA" id="ARBA00009437"/>
    </source>
</evidence>
<dbReference type="SUPFAM" id="SSF53850">
    <property type="entry name" value="Periplasmic binding protein-like II"/>
    <property type="match status" value="1"/>
</dbReference>
<keyword evidence="7" id="KW-1185">Reference proteome</keyword>
<keyword evidence="3" id="KW-0238">DNA-binding</keyword>
<evidence type="ECO:0000256" key="3">
    <source>
        <dbReference type="ARBA" id="ARBA00023125"/>
    </source>
</evidence>
<comment type="similarity">
    <text evidence="1">Belongs to the LysR transcriptional regulatory family.</text>
</comment>
<keyword evidence="2" id="KW-0805">Transcription regulation</keyword>
<dbReference type="Pfam" id="PF00126">
    <property type="entry name" value="HTH_1"/>
    <property type="match status" value="1"/>
</dbReference>
<reference evidence="6 7" key="1">
    <citation type="submission" date="2019-11" db="EMBL/GenBank/DDBJ databases">
        <title>Pseudmonas karstica sp. nov. and Pseudomonas spelaei sp. nov. from caves.</title>
        <authorList>
            <person name="Zeman M."/>
        </authorList>
    </citation>
    <scope>NUCLEOTIDE SEQUENCE [LARGE SCALE GENOMIC DNA]</scope>
    <source>
        <strain evidence="6 7">CCM 7891</strain>
    </source>
</reference>
<protein>
    <submittedName>
        <fullName evidence="6">LysR family transcriptional regulator</fullName>
    </submittedName>
</protein>
<dbReference type="InterPro" id="IPR000847">
    <property type="entry name" value="LysR_HTH_N"/>
</dbReference>
<dbReference type="PANTHER" id="PTHR30419">
    <property type="entry name" value="HTH-TYPE TRANSCRIPTIONAL REGULATOR YBHD"/>
    <property type="match status" value="1"/>
</dbReference>
<dbReference type="OrthoDB" id="8479357at2"/>
<dbReference type="GO" id="GO:0003677">
    <property type="term" value="F:DNA binding"/>
    <property type="evidence" value="ECO:0007669"/>
    <property type="project" value="UniProtKB-KW"/>
</dbReference>
<dbReference type="PROSITE" id="PS50931">
    <property type="entry name" value="HTH_LYSR"/>
    <property type="match status" value="1"/>
</dbReference>
<evidence type="ECO:0000256" key="4">
    <source>
        <dbReference type="ARBA" id="ARBA00023163"/>
    </source>
</evidence>
<name>A0A7X2V1E6_9PSED</name>
<dbReference type="GO" id="GO:0005829">
    <property type="term" value="C:cytosol"/>
    <property type="evidence" value="ECO:0007669"/>
    <property type="project" value="TreeGrafter"/>
</dbReference>
<dbReference type="PRINTS" id="PR00039">
    <property type="entry name" value="HTHLYSR"/>
</dbReference>
<organism evidence="6 7">
    <name type="scientific">Pseudomonas karstica</name>
    <dbReference type="NCBI Taxonomy" id="1055468"/>
    <lineage>
        <taxon>Bacteria</taxon>
        <taxon>Pseudomonadati</taxon>
        <taxon>Pseudomonadota</taxon>
        <taxon>Gammaproteobacteria</taxon>
        <taxon>Pseudomonadales</taxon>
        <taxon>Pseudomonadaceae</taxon>
        <taxon>Pseudomonas</taxon>
    </lineage>
</organism>
<evidence type="ECO:0000313" key="7">
    <source>
        <dbReference type="Proteomes" id="UP000431485"/>
    </source>
</evidence>
<dbReference type="RefSeq" id="WP_154745675.1">
    <property type="nucleotide sequence ID" value="NZ_JBHSTG010000028.1"/>
</dbReference>
<dbReference type="Proteomes" id="UP000431485">
    <property type="component" value="Unassembled WGS sequence"/>
</dbReference>
<dbReference type="InterPro" id="IPR005119">
    <property type="entry name" value="LysR_subst-bd"/>
</dbReference>